<dbReference type="EMBL" id="CP033169">
    <property type="protein sequence ID" value="AYO31260.1"/>
    <property type="molecule type" value="Genomic_DNA"/>
</dbReference>
<evidence type="ECO:0000313" key="2">
    <source>
        <dbReference type="Proteomes" id="UP000280960"/>
    </source>
</evidence>
<reference evidence="1 2" key="1">
    <citation type="submission" date="2018-10" db="EMBL/GenBank/DDBJ databases">
        <authorList>
            <person name="Zhang X."/>
        </authorList>
    </citation>
    <scope>NUCLEOTIDE SEQUENCE [LARGE SCALE GENOMIC DNA]</scope>
    <source>
        <strain evidence="1 2">SK-G1</strain>
    </source>
</reference>
<dbReference type="AlphaFoldDB" id="A0A3G2R721"/>
<evidence type="ECO:0000313" key="1">
    <source>
        <dbReference type="EMBL" id="AYO31260.1"/>
    </source>
</evidence>
<name>A0A3G2R721_9FIRM</name>
<proteinExistence type="predicted"/>
<keyword evidence="2" id="KW-1185">Reference proteome</keyword>
<organism evidence="1 2">
    <name type="scientific">Biomaibacter acetigenes</name>
    <dbReference type="NCBI Taxonomy" id="2316383"/>
    <lineage>
        <taxon>Bacteria</taxon>
        <taxon>Bacillati</taxon>
        <taxon>Bacillota</taxon>
        <taxon>Clostridia</taxon>
        <taxon>Thermosediminibacterales</taxon>
        <taxon>Tepidanaerobacteraceae</taxon>
        <taxon>Biomaibacter</taxon>
    </lineage>
</organism>
<dbReference type="Proteomes" id="UP000280960">
    <property type="component" value="Chromosome"/>
</dbReference>
<dbReference type="RefSeq" id="WP_122015124.1">
    <property type="nucleotide sequence ID" value="NZ_CP033169.1"/>
</dbReference>
<sequence>MHHASEVERVMTRMLSDFRAKLLALPSKVAPALIARKEIAVIQDIFQKEICEALQEFSAVPGYRRRNGIRKRQLFYKCY</sequence>
<gene>
    <name evidence="1" type="ORF">D2962_12215</name>
</gene>
<protein>
    <submittedName>
        <fullName evidence="1">Uncharacterized protein</fullName>
    </submittedName>
</protein>
<dbReference type="KEGG" id="bacg:D2962_12215"/>
<accession>A0A3G2R721</accession>